<keyword evidence="2" id="KW-0378">Hydrolase</keyword>
<feature type="domain" description="HD" evidence="1">
    <location>
        <begin position="30"/>
        <end position="108"/>
    </location>
</feature>
<dbReference type="Gene3D" id="1.10.3210.10">
    <property type="entry name" value="Hypothetical protein af1432"/>
    <property type="match status" value="1"/>
</dbReference>
<sequence>MKPILEFPLTDEILTSFALAIGADLQGYRNHIYRVLNFHAALSGTEGLPSDAVQIAAAFHDLGIWTDDTLDYLPPSIALATEYLDSRQRPQLKDEVSALILEHHKLRRYRGACADSVEPFRRADLVDVSLGLVRFGLPRSFIKTVQSTFPDHGFHSMLIKLSARQLLRSPLRPLPMLRW</sequence>
<dbReference type="GO" id="GO:0016787">
    <property type="term" value="F:hydrolase activity"/>
    <property type="evidence" value="ECO:0007669"/>
    <property type="project" value="UniProtKB-KW"/>
</dbReference>
<accession>A0A2S6FQG4</accession>
<evidence type="ECO:0000313" key="2">
    <source>
        <dbReference type="EMBL" id="PPK39676.1"/>
    </source>
</evidence>
<keyword evidence="3" id="KW-1185">Reference proteome</keyword>
<proteinExistence type="predicted"/>
<name>A0A2S6FQG4_9PSED</name>
<reference evidence="3" key="1">
    <citation type="submission" date="2017-06" db="EMBL/GenBank/DDBJ databases">
        <authorList>
            <person name="Furmanczyk E.M."/>
        </authorList>
    </citation>
    <scope>NUCLEOTIDE SEQUENCE [LARGE SCALE GENOMIC DNA]</scope>
    <source>
        <strain evidence="3">AP3_16</strain>
    </source>
</reference>
<dbReference type="EMBL" id="NIRS01000002">
    <property type="protein sequence ID" value="PPK39676.1"/>
    <property type="molecule type" value="Genomic_DNA"/>
</dbReference>
<organism evidence="2 3">
    <name type="scientific">Pseudomonas laurylsulfatiphila</name>
    <dbReference type="NCBI Taxonomy" id="2011015"/>
    <lineage>
        <taxon>Bacteria</taxon>
        <taxon>Pseudomonadati</taxon>
        <taxon>Pseudomonadota</taxon>
        <taxon>Gammaproteobacteria</taxon>
        <taxon>Pseudomonadales</taxon>
        <taxon>Pseudomonadaceae</taxon>
        <taxon>Pseudomonas</taxon>
    </lineage>
</organism>
<dbReference type="Proteomes" id="UP000238541">
    <property type="component" value="Unassembled WGS sequence"/>
</dbReference>
<dbReference type="Pfam" id="PF01966">
    <property type="entry name" value="HD"/>
    <property type="match status" value="1"/>
</dbReference>
<evidence type="ECO:0000313" key="3">
    <source>
        <dbReference type="Proteomes" id="UP000238541"/>
    </source>
</evidence>
<protein>
    <submittedName>
        <fullName evidence="2">Phosphohydrolase</fullName>
    </submittedName>
</protein>
<dbReference type="SUPFAM" id="SSF109604">
    <property type="entry name" value="HD-domain/PDEase-like"/>
    <property type="match status" value="1"/>
</dbReference>
<dbReference type="RefSeq" id="WP_104448687.1">
    <property type="nucleotide sequence ID" value="NZ_NIRS01000002.1"/>
</dbReference>
<gene>
    <name evidence="2" type="ORF">CD175_09330</name>
</gene>
<comment type="caution">
    <text evidence="2">The sequence shown here is derived from an EMBL/GenBank/DDBJ whole genome shotgun (WGS) entry which is preliminary data.</text>
</comment>
<evidence type="ECO:0000259" key="1">
    <source>
        <dbReference type="Pfam" id="PF01966"/>
    </source>
</evidence>
<dbReference type="AlphaFoldDB" id="A0A2S6FQG4"/>
<dbReference type="InterPro" id="IPR006674">
    <property type="entry name" value="HD_domain"/>
</dbReference>